<dbReference type="Gene3D" id="3.40.50.20">
    <property type="match status" value="1"/>
</dbReference>
<organism evidence="1 2">
    <name type="scientific">Mucilaginibacter ximonensis</name>
    <dbReference type="NCBI Taxonomy" id="538021"/>
    <lineage>
        <taxon>Bacteria</taxon>
        <taxon>Pseudomonadati</taxon>
        <taxon>Bacteroidota</taxon>
        <taxon>Sphingobacteriia</taxon>
        <taxon>Sphingobacteriales</taxon>
        <taxon>Sphingobacteriaceae</taxon>
        <taxon>Mucilaginibacter</taxon>
    </lineage>
</organism>
<evidence type="ECO:0000313" key="2">
    <source>
        <dbReference type="Proteomes" id="UP001597557"/>
    </source>
</evidence>
<accession>A0ABW5Y8R8</accession>
<protein>
    <submittedName>
        <fullName evidence="1">Uncharacterized protein</fullName>
    </submittedName>
</protein>
<name>A0ABW5Y8R8_9SPHI</name>
<sequence length="99" mass="11042">MSILITSAMSAKAHSLKNQLNNNDIILGDYHEVPQFMLSAKLMGLPNPASVSYAHQMLTLCLDNSIKAIYVLDSNEAKQLVETKQLFAEYDIQINTDEI</sequence>
<keyword evidence="2" id="KW-1185">Reference proteome</keyword>
<dbReference type="Proteomes" id="UP001597557">
    <property type="component" value="Unassembled WGS sequence"/>
</dbReference>
<proteinExistence type="predicted"/>
<dbReference type="EMBL" id="JBHUPD010000001">
    <property type="protein sequence ID" value="MFD2871665.1"/>
    <property type="molecule type" value="Genomic_DNA"/>
</dbReference>
<reference evidence="2" key="1">
    <citation type="journal article" date="2019" name="Int. J. Syst. Evol. Microbiol.">
        <title>The Global Catalogue of Microorganisms (GCM) 10K type strain sequencing project: providing services to taxonomists for standard genome sequencing and annotation.</title>
        <authorList>
            <consortium name="The Broad Institute Genomics Platform"/>
            <consortium name="The Broad Institute Genome Sequencing Center for Infectious Disease"/>
            <person name="Wu L."/>
            <person name="Ma J."/>
        </authorList>
    </citation>
    <scope>NUCLEOTIDE SEQUENCE [LARGE SCALE GENOMIC DNA]</scope>
    <source>
        <strain evidence="2">KCTC 22437</strain>
    </source>
</reference>
<dbReference type="RefSeq" id="WP_377182571.1">
    <property type="nucleotide sequence ID" value="NZ_JBHUPD010000001.1"/>
</dbReference>
<evidence type="ECO:0000313" key="1">
    <source>
        <dbReference type="EMBL" id="MFD2871665.1"/>
    </source>
</evidence>
<comment type="caution">
    <text evidence="1">The sequence shown here is derived from an EMBL/GenBank/DDBJ whole genome shotgun (WGS) entry which is preliminary data.</text>
</comment>
<gene>
    <name evidence="1" type="ORF">ACFS5N_04230</name>
</gene>